<protein>
    <recommendedName>
        <fullName evidence="4">Type IX secretion system PorP/SprF family membrane protein</fullName>
    </recommendedName>
</protein>
<gene>
    <name evidence="2" type="ORF">GCM10009431_27360</name>
</gene>
<dbReference type="Proteomes" id="UP001500736">
    <property type="component" value="Unassembled WGS sequence"/>
</dbReference>
<organism evidence="2 3">
    <name type="scientific">Gaetbulibacter jejuensis</name>
    <dbReference type="NCBI Taxonomy" id="584607"/>
    <lineage>
        <taxon>Bacteria</taxon>
        <taxon>Pseudomonadati</taxon>
        <taxon>Bacteroidota</taxon>
        <taxon>Flavobacteriia</taxon>
        <taxon>Flavobacteriales</taxon>
        <taxon>Flavobacteriaceae</taxon>
        <taxon>Gaetbulibacter</taxon>
    </lineage>
</organism>
<evidence type="ECO:0000313" key="3">
    <source>
        <dbReference type="Proteomes" id="UP001500736"/>
    </source>
</evidence>
<evidence type="ECO:0000313" key="2">
    <source>
        <dbReference type="EMBL" id="GAA0748600.1"/>
    </source>
</evidence>
<name>A0ABP3V5A9_9FLAO</name>
<accession>A0ABP3V5A9</accession>
<dbReference type="EMBL" id="BAAAGF010000004">
    <property type="protein sequence ID" value="GAA0748600.1"/>
    <property type="molecule type" value="Genomic_DNA"/>
</dbReference>
<proteinExistence type="predicted"/>
<feature type="chain" id="PRO_5047123566" description="Type IX secretion system PorP/SprF family membrane protein" evidence="1">
    <location>
        <begin position="22"/>
        <end position="334"/>
    </location>
</feature>
<dbReference type="Pfam" id="PF11751">
    <property type="entry name" value="PorP_SprF"/>
    <property type="match status" value="1"/>
</dbReference>
<keyword evidence="1" id="KW-0732">Signal</keyword>
<keyword evidence="3" id="KW-1185">Reference proteome</keyword>
<reference evidence="3" key="1">
    <citation type="journal article" date="2019" name="Int. J. Syst. Evol. Microbiol.">
        <title>The Global Catalogue of Microorganisms (GCM) 10K type strain sequencing project: providing services to taxonomists for standard genome sequencing and annotation.</title>
        <authorList>
            <consortium name="The Broad Institute Genomics Platform"/>
            <consortium name="The Broad Institute Genome Sequencing Center for Infectious Disease"/>
            <person name="Wu L."/>
            <person name="Ma J."/>
        </authorList>
    </citation>
    <scope>NUCLEOTIDE SEQUENCE [LARGE SCALE GENOMIC DNA]</scope>
    <source>
        <strain evidence="3">JCM 15976</strain>
    </source>
</reference>
<dbReference type="NCBIfam" id="TIGR03519">
    <property type="entry name" value="T9SS_PorP_fam"/>
    <property type="match status" value="1"/>
</dbReference>
<comment type="caution">
    <text evidence="2">The sequence shown here is derived from an EMBL/GenBank/DDBJ whole genome shotgun (WGS) entry which is preliminary data.</text>
</comment>
<feature type="signal peptide" evidence="1">
    <location>
        <begin position="1"/>
        <end position="21"/>
    </location>
</feature>
<evidence type="ECO:0008006" key="4">
    <source>
        <dbReference type="Google" id="ProtNLM"/>
    </source>
</evidence>
<dbReference type="RefSeq" id="WP_343799147.1">
    <property type="nucleotide sequence ID" value="NZ_BAAAGF010000004.1"/>
</dbReference>
<sequence>MRIKKSLLTILLFLFGYVARAQDPIFTQSFFVQETLNPAFSGFEDNGRTHLGLLHRTQWPNLDLKINTQYFFWNKSIEYGSGQGFGFGLSGLRHHESFTNYSHHQINANYAHRVNLNGGWYFRPAVEVGAGFKDFRFSSLTLADQININTGTVSSTSVDPLALNNDNVFFLDISSGIVFEKEEHNGIAYWFGASVKHLNRPNISFVQGENLPLDIFYSLHATYRFPFLNDYSIMMTTNYMQQGEYNRLDLGAMFQVNQFLAAITAVSNLNGSSSNSHLLTSVNAFFGLEYTDFRFGVSYDFNTSQIGRTNGVYELSVTYLSRCRSCTTQRGRKR</sequence>
<evidence type="ECO:0000256" key="1">
    <source>
        <dbReference type="SAM" id="SignalP"/>
    </source>
</evidence>
<dbReference type="InterPro" id="IPR019861">
    <property type="entry name" value="PorP/SprF_Bacteroidetes"/>
</dbReference>